<gene>
    <name evidence="1" type="ORF">K3G42_026837</name>
</gene>
<sequence>MKLTPRGSHIGWTAVIKIPAPQCCRNREAGEAQRAAGPLALQALVVKLDQPANLLRMFFNALYDEAVISEEAFFKWEASKDPAEQQGKAVGLKSVTAFYTWLAGKPERAESDNNWPPGTRGEGPAEPAHAPPPVPWSFGLP</sequence>
<comment type="caution">
    <text evidence="1">The sequence shown here is derived from an EMBL/GenBank/DDBJ whole genome shotgun (WGS) entry which is preliminary data.</text>
</comment>
<evidence type="ECO:0000313" key="2">
    <source>
        <dbReference type="Proteomes" id="UP000827872"/>
    </source>
</evidence>
<dbReference type="Proteomes" id="UP000827872">
    <property type="component" value="Linkage Group LG08"/>
</dbReference>
<dbReference type="EMBL" id="CM037621">
    <property type="protein sequence ID" value="KAH8002633.1"/>
    <property type="molecule type" value="Genomic_DNA"/>
</dbReference>
<proteinExistence type="predicted"/>
<keyword evidence="2" id="KW-1185">Reference proteome</keyword>
<evidence type="ECO:0000313" key="1">
    <source>
        <dbReference type="EMBL" id="KAH8002633.1"/>
    </source>
</evidence>
<name>A0ACB8FC78_9SAUR</name>
<protein>
    <submittedName>
        <fullName evidence="1">Uncharacterized protein</fullName>
    </submittedName>
</protein>
<accession>A0ACB8FC78</accession>
<reference evidence="1" key="1">
    <citation type="submission" date="2021-08" db="EMBL/GenBank/DDBJ databases">
        <title>The first chromosome-level gecko genome reveals the dynamic sex chromosomes of Neotropical dwarf geckos (Sphaerodactylidae: Sphaerodactylus).</title>
        <authorList>
            <person name="Pinto B.J."/>
            <person name="Keating S.E."/>
            <person name="Gamble T."/>
        </authorList>
    </citation>
    <scope>NUCLEOTIDE SEQUENCE</scope>
    <source>
        <strain evidence="1">TG3544</strain>
    </source>
</reference>
<organism evidence="1 2">
    <name type="scientific">Sphaerodactylus townsendi</name>
    <dbReference type="NCBI Taxonomy" id="933632"/>
    <lineage>
        <taxon>Eukaryota</taxon>
        <taxon>Metazoa</taxon>
        <taxon>Chordata</taxon>
        <taxon>Craniata</taxon>
        <taxon>Vertebrata</taxon>
        <taxon>Euteleostomi</taxon>
        <taxon>Lepidosauria</taxon>
        <taxon>Squamata</taxon>
        <taxon>Bifurcata</taxon>
        <taxon>Gekkota</taxon>
        <taxon>Sphaerodactylidae</taxon>
        <taxon>Sphaerodactylus</taxon>
    </lineage>
</organism>